<organism evidence="2 3">
    <name type="scientific">Strigomonas culicis</name>
    <dbReference type="NCBI Taxonomy" id="28005"/>
    <lineage>
        <taxon>Eukaryota</taxon>
        <taxon>Discoba</taxon>
        <taxon>Euglenozoa</taxon>
        <taxon>Kinetoplastea</taxon>
        <taxon>Metakinetoplastina</taxon>
        <taxon>Trypanosomatida</taxon>
        <taxon>Trypanosomatidae</taxon>
        <taxon>Strigomonadinae</taxon>
        <taxon>Strigomonas</taxon>
    </lineage>
</organism>
<name>S9UZ45_9TRYP</name>
<evidence type="ECO:0000313" key="2">
    <source>
        <dbReference type="EMBL" id="EPY15825.1"/>
    </source>
</evidence>
<dbReference type="EMBL" id="ATMH01011718">
    <property type="protein sequence ID" value="EPY15825.1"/>
    <property type="molecule type" value="Genomic_DNA"/>
</dbReference>
<evidence type="ECO:0000313" key="3">
    <source>
        <dbReference type="Proteomes" id="UP000015354"/>
    </source>
</evidence>
<comment type="caution">
    <text evidence="2">The sequence shown here is derived from an EMBL/GenBank/DDBJ whole genome shotgun (WGS) entry which is preliminary data.</text>
</comment>
<sequence length="180" mass="19942">MYTIRCTRRLRDPLQHLILQPTDLSTVQGAVYTRHAVMATFYLPLANLQAVMHRRYEAEQVAELVLPPGVPPPPVRSLTLTEQNLLAGVGDQRSQGRNSERNRKAFAALRDKMGGKHVPPSVAATLEREAAAPSSPFAAPPPSGGRWRRTARSRCTARRPAPPRSRPSRHTTTARRASRT</sequence>
<evidence type="ECO:0000256" key="1">
    <source>
        <dbReference type="SAM" id="MobiDB-lite"/>
    </source>
</evidence>
<dbReference type="Proteomes" id="UP000015354">
    <property type="component" value="Unassembled WGS sequence"/>
</dbReference>
<dbReference type="AlphaFoldDB" id="S9UZ45"/>
<proteinExistence type="predicted"/>
<feature type="compositionally biased region" description="Basic residues" evidence="1">
    <location>
        <begin position="146"/>
        <end position="157"/>
    </location>
</feature>
<keyword evidence="3" id="KW-1185">Reference proteome</keyword>
<feature type="compositionally biased region" description="Basic residues" evidence="1">
    <location>
        <begin position="166"/>
        <end position="180"/>
    </location>
</feature>
<accession>S9UZ45</accession>
<feature type="region of interest" description="Disordered" evidence="1">
    <location>
        <begin position="124"/>
        <end position="180"/>
    </location>
</feature>
<gene>
    <name evidence="2" type="ORF">STCU_11734</name>
</gene>
<protein>
    <submittedName>
        <fullName evidence="2">Uncharacterized protein</fullName>
    </submittedName>
</protein>
<reference evidence="2 3" key="1">
    <citation type="journal article" date="2013" name="PLoS ONE">
        <title>Predicting the Proteins of Angomonas deanei, Strigomonas culicis and Their Respective Endosymbionts Reveals New Aspects of the Trypanosomatidae Family.</title>
        <authorList>
            <person name="Motta M.C."/>
            <person name="Martins A.C."/>
            <person name="de Souza S.S."/>
            <person name="Catta-Preta C.M."/>
            <person name="Silva R."/>
            <person name="Klein C.C."/>
            <person name="de Almeida L.G."/>
            <person name="de Lima Cunha O."/>
            <person name="Ciapina L.P."/>
            <person name="Brocchi M."/>
            <person name="Colabardini A.C."/>
            <person name="de Araujo Lima B."/>
            <person name="Machado C.R."/>
            <person name="de Almeida Soares C.M."/>
            <person name="Probst C.M."/>
            <person name="de Menezes C.B."/>
            <person name="Thompson C.E."/>
            <person name="Bartholomeu D.C."/>
            <person name="Gradia D.F."/>
            <person name="Pavoni D.P."/>
            <person name="Grisard E.C."/>
            <person name="Fantinatti-Garboggini F."/>
            <person name="Marchini F.K."/>
            <person name="Rodrigues-Luiz G.F."/>
            <person name="Wagner G."/>
            <person name="Goldman G.H."/>
            <person name="Fietto J.L."/>
            <person name="Elias M.C."/>
            <person name="Goldman M.H."/>
            <person name="Sagot M.F."/>
            <person name="Pereira M."/>
            <person name="Stoco P.H."/>
            <person name="de Mendonca-Neto R.P."/>
            <person name="Teixeira S.M."/>
            <person name="Maciel T.E."/>
            <person name="de Oliveira Mendes T.A."/>
            <person name="Urmenyi T.P."/>
            <person name="de Souza W."/>
            <person name="Schenkman S."/>
            <person name="de Vasconcelos A.T."/>
        </authorList>
    </citation>
    <scope>NUCLEOTIDE SEQUENCE [LARGE SCALE GENOMIC DNA]</scope>
</reference>